<organism evidence="5 6">
    <name type="scientific">Burkholderia stabilis</name>
    <dbReference type="NCBI Taxonomy" id="95485"/>
    <lineage>
        <taxon>Bacteria</taxon>
        <taxon>Pseudomonadati</taxon>
        <taxon>Pseudomonadota</taxon>
        <taxon>Betaproteobacteria</taxon>
        <taxon>Burkholderiales</taxon>
        <taxon>Burkholderiaceae</taxon>
        <taxon>Burkholderia</taxon>
        <taxon>Burkholderia cepacia complex</taxon>
    </lineage>
</organism>
<sequence>MLSNEYAFGKAEPREWTEGAGDGSLAALSFSDLYLEAGDSAWFKTYANDPVRHEIGFEQRDAIAVLKQHIETTVTKNDFRLKWDGLSMRGARFETIAGPLYVLRRHAPAALAFDTLGYGDRIERALLSPSMRGRVVLISGGTSSGKTVGATSLTVEWMKRYGGVGYTIENPIEVEIEGVYRGEDATGTLYQKEVDEDTEFGPEIRRRQRGAPNLIMVGELRTADAVVQALLAAASGVLVIATYHAADQITGLQRLASMVRDAGADAGLFAQGIGAVIHQSLLLTERDGAMQRKLHVTPLIVAGSRNEKGIRSQLHGTDFRQLSTEIDRHTRLLNNASLDVEF</sequence>
<evidence type="ECO:0000256" key="3">
    <source>
        <dbReference type="ARBA" id="ARBA00022840"/>
    </source>
</evidence>
<evidence type="ECO:0000313" key="5">
    <source>
        <dbReference type="EMBL" id="VBB17526.1"/>
    </source>
</evidence>
<protein>
    <recommendedName>
        <fullName evidence="4">Bacterial type II secretion system protein E domain-containing protein</fullName>
    </recommendedName>
</protein>
<keyword evidence="6" id="KW-1185">Reference proteome</keyword>
<dbReference type="EMBL" id="LR025745">
    <property type="protein sequence ID" value="VBB17526.1"/>
    <property type="molecule type" value="Genomic_DNA"/>
</dbReference>
<dbReference type="GO" id="GO:0005886">
    <property type="term" value="C:plasma membrane"/>
    <property type="evidence" value="ECO:0007669"/>
    <property type="project" value="TreeGrafter"/>
</dbReference>
<dbReference type="GO" id="GO:0005524">
    <property type="term" value="F:ATP binding"/>
    <property type="evidence" value="ECO:0007669"/>
    <property type="project" value="UniProtKB-KW"/>
</dbReference>
<dbReference type="InterPro" id="IPR027417">
    <property type="entry name" value="P-loop_NTPase"/>
</dbReference>
<dbReference type="GeneID" id="39468051"/>
<dbReference type="RefSeq" id="WP_163013132.1">
    <property type="nucleotide sequence ID" value="NZ_LR025745.1"/>
</dbReference>
<dbReference type="PANTHER" id="PTHR30258:SF1">
    <property type="entry name" value="PROTEIN TRANSPORT PROTEIN HOFB HOMOLOG"/>
    <property type="match status" value="1"/>
</dbReference>
<accession>A0AAJ5NG47</accession>
<evidence type="ECO:0000313" key="6">
    <source>
        <dbReference type="Proteomes" id="UP000268684"/>
    </source>
</evidence>
<evidence type="ECO:0000256" key="1">
    <source>
        <dbReference type="ARBA" id="ARBA00006611"/>
    </source>
</evidence>
<dbReference type="GO" id="GO:0016887">
    <property type="term" value="F:ATP hydrolysis activity"/>
    <property type="evidence" value="ECO:0007669"/>
    <property type="project" value="TreeGrafter"/>
</dbReference>
<proteinExistence type="inferred from homology"/>
<keyword evidence="5" id="KW-0614">Plasmid</keyword>
<reference evidence="5 6" key="1">
    <citation type="submission" date="2017-11" db="EMBL/GenBank/DDBJ databases">
        <authorList>
            <person name="Seth-Smith MB H."/>
        </authorList>
    </citation>
    <scope>NUCLEOTIDE SEQUENCE [LARGE SCALE GENOMIC DNA]</scope>
    <source>
        <strain evidence="5">E</strain>
        <plasmid evidence="6">iv</plasmid>
    </source>
</reference>
<dbReference type="Pfam" id="PF00437">
    <property type="entry name" value="T2SSE"/>
    <property type="match status" value="1"/>
</dbReference>
<evidence type="ECO:0000259" key="4">
    <source>
        <dbReference type="Pfam" id="PF00437"/>
    </source>
</evidence>
<keyword evidence="2" id="KW-0547">Nucleotide-binding</keyword>
<geneLocation type="plasmid" evidence="6">
    <name>iv</name>
</geneLocation>
<comment type="similarity">
    <text evidence="1">Belongs to the GSP E family.</text>
</comment>
<dbReference type="SUPFAM" id="SSF52540">
    <property type="entry name" value="P-loop containing nucleoside triphosphate hydrolases"/>
    <property type="match status" value="1"/>
</dbReference>
<name>A0AAJ5NG47_9BURK</name>
<dbReference type="AlphaFoldDB" id="A0AAJ5NG47"/>
<evidence type="ECO:0000256" key="2">
    <source>
        <dbReference type="ARBA" id="ARBA00022741"/>
    </source>
</evidence>
<keyword evidence="3" id="KW-0067">ATP-binding</keyword>
<gene>
    <name evidence="5" type="ORF">BSTAB16_7746</name>
</gene>
<dbReference type="Gene3D" id="3.40.50.300">
    <property type="entry name" value="P-loop containing nucleotide triphosphate hydrolases"/>
    <property type="match status" value="1"/>
</dbReference>
<dbReference type="InterPro" id="IPR001482">
    <property type="entry name" value="T2SS/T4SS_dom"/>
</dbReference>
<dbReference type="Proteomes" id="UP000268684">
    <property type="component" value="Plasmid IV"/>
</dbReference>
<feature type="domain" description="Bacterial type II secretion system protein E" evidence="4">
    <location>
        <begin position="80"/>
        <end position="282"/>
    </location>
</feature>
<dbReference type="PANTHER" id="PTHR30258">
    <property type="entry name" value="TYPE II SECRETION SYSTEM PROTEIN GSPE-RELATED"/>
    <property type="match status" value="1"/>
</dbReference>